<evidence type="ECO:0000313" key="6">
    <source>
        <dbReference type="WBParaSite" id="SVE_0857800.1"/>
    </source>
</evidence>
<evidence type="ECO:0000259" key="4">
    <source>
        <dbReference type="Pfam" id="PF01400"/>
    </source>
</evidence>
<dbReference type="AlphaFoldDB" id="A0A0K0FI60"/>
<dbReference type="Pfam" id="PF01400">
    <property type="entry name" value="Astacin"/>
    <property type="match status" value="1"/>
</dbReference>
<accession>A0A0K0FI60</accession>
<keyword evidence="3" id="KW-0732">Signal</keyword>
<evidence type="ECO:0000313" key="5">
    <source>
        <dbReference type="Proteomes" id="UP000035680"/>
    </source>
</evidence>
<dbReference type="WBParaSite" id="SVE_0857800.1">
    <property type="protein sequence ID" value="SVE_0857800.1"/>
    <property type="gene ID" value="SVE_0857800"/>
</dbReference>
<dbReference type="Gene3D" id="3.40.390.10">
    <property type="entry name" value="Collagenase (Catalytic Domain)"/>
    <property type="match status" value="1"/>
</dbReference>
<proteinExistence type="predicted"/>
<dbReference type="SUPFAM" id="SSF49854">
    <property type="entry name" value="Spermadhesin, CUB domain"/>
    <property type="match status" value="1"/>
</dbReference>
<dbReference type="GO" id="GO:0004222">
    <property type="term" value="F:metalloendopeptidase activity"/>
    <property type="evidence" value="ECO:0007669"/>
    <property type="project" value="InterPro"/>
</dbReference>
<evidence type="ECO:0000256" key="3">
    <source>
        <dbReference type="SAM" id="SignalP"/>
    </source>
</evidence>
<organism evidence="5 6">
    <name type="scientific">Strongyloides venezuelensis</name>
    <name type="common">Threadworm</name>
    <dbReference type="NCBI Taxonomy" id="75913"/>
    <lineage>
        <taxon>Eukaryota</taxon>
        <taxon>Metazoa</taxon>
        <taxon>Ecdysozoa</taxon>
        <taxon>Nematoda</taxon>
        <taxon>Chromadorea</taxon>
        <taxon>Rhabditida</taxon>
        <taxon>Tylenchina</taxon>
        <taxon>Panagrolaimomorpha</taxon>
        <taxon>Strongyloidoidea</taxon>
        <taxon>Strongyloididae</taxon>
        <taxon>Strongyloides</taxon>
    </lineage>
</organism>
<reference evidence="6" key="2">
    <citation type="submission" date="2015-08" db="UniProtKB">
        <authorList>
            <consortium name="WormBaseParasite"/>
        </authorList>
    </citation>
    <scope>IDENTIFICATION</scope>
</reference>
<dbReference type="InterPro" id="IPR024079">
    <property type="entry name" value="MetalloPept_cat_dom_sf"/>
</dbReference>
<feature type="chain" id="PRO_5005329682" evidence="3">
    <location>
        <begin position="23"/>
        <end position="431"/>
    </location>
</feature>
<keyword evidence="5" id="KW-1185">Reference proteome</keyword>
<sequence length="431" mass="50046">MKLSFLVILISILYILQNVVESKKSKKSKLKKLTKEKDVSTTIKKKSNKNKPGKKPKSVKRPKPKSKTKRKTTFKPSHKPGVQYISPYYTKQNSIKYYLDKQLESKFGAIIEKQTRYISFYTCLKIEKENFQSKKVDIDIAYCSKNYVKLSTKKGKPTKVCLNDNVTNNEFLFYIGYALGLVPEITRNDSRLHVEVFEKNISSTSDYEKYYKVKKYSSTIIANSSFDYYSKMLSFPYFKSKDKEKRMYTFLSDLAKYYEKNVYITENFIFNDVKRLWHLYCSKECGPPDCRNGGYFIHGCQKCSCPLPFYGEKCEKLYRNHISCGNTQEFIANSSKSFYTIQNASIVCFYSIKSKNGKKVHFNIENLYKPHVQDCNRNVILIVKYREDKGAGGLSLCGNYTNISFPPLSSEVYFIYSNIGGGSLHFSIKEQ</sequence>
<feature type="compositionally biased region" description="Basic residues" evidence="2">
    <location>
        <begin position="43"/>
        <end position="78"/>
    </location>
</feature>
<keyword evidence="1" id="KW-0245">EGF-like domain</keyword>
<dbReference type="Proteomes" id="UP000035680">
    <property type="component" value="Unassembled WGS sequence"/>
</dbReference>
<feature type="domain" description="Peptidase M12A" evidence="4">
    <location>
        <begin position="92"/>
        <end position="280"/>
    </location>
</feature>
<feature type="signal peptide" evidence="3">
    <location>
        <begin position="1"/>
        <end position="22"/>
    </location>
</feature>
<dbReference type="InterPro" id="IPR001506">
    <property type="entry name" value="Peptidase_M12A"/>
</dbReference>
<feature type="region of interest" description="Disordered" evidence="2">
    <location>
        <begin position="26"/>
        <end position="80"/>
    </location>
</feature>
<dbReference type="GO" id="GO:0006508">
    <property type="term" value="P:proteolysis"/>
    <property type="evidence" value="ECO:0007669"/>
    <property type="project" value="InterPro"/>
</dbReference>
<evidence type="ECO:0000256" key="1">
    <source>
        <dbReference type="ARBA" id="ARBA00022536"/>
    </source>
</evidence>
<protein>
    <submittedName>
        <fullName evidence="6">Astacin domain-containing protein</fullName>
    </submittedName>
</protein>
<reference evidence="5" key="1">
    <citation type="submission" date="2014-07" db="EMBL/GenBank/DDBJ databases">
        <authorList>
            <person name="Martin A.A"/>
            <person name="De Silva N."/>
        </authorList>
    </citation>
    <scope>NUCLEOTIDE SEQUENCE</scope>
</reference>
<dbReference type="InterPro" id="IPR035914">
    <property type="entry name" value="Sperma_CUB_dom_sf"/>
</dbReference>
<evidence type="ECO:0000256" key="2">
    <source>
        <dbReference type="SAM" id="MobiDB-lite"/>
    </source>
</evidence>
<name>A0A0K0FI60_STRVS</name>